<dbReference type="PANTHER" id="PTHR12126">
    <property type="entry name" value="NADH-UBIQUINONE OXIDOREDUCTASE 39 KDA SUBUNIT-RELATED"/>
    <property type="match status" value="1"/>
</dbReference>
<sequence length="251" mass="26666">MQITVLGATGLFGGHLVPELRARGHVVVPASRATGVNAYTGEGLHEAIAGSDVVVDCLNKETLSKGASIDFFATAAEHVAREVLEVPNVRLVCVSIVGAADPATHRRIGYYAGKAVQERIYEEQIAPGRLLMFRSTQWFELARSMTARMSLGPLGAVPHFRSQPLAAVDAARLLADTIDAGESGAVEVAGLDVLDLAQVARIVHDASGARGRVFTLPFSMGTDALLPGPHARIGKRDLAAWIRENVQREGT</sequence>
<dbReference type="InterPro" id="IPR051207">
    <property type="entry name" value="ComplexI_NDUFA9_subunit"/>
</dbReference>
<dbReference type="Gene3D" id="3.40.50.720">
    <property type="entry name" value="NAD(P)-binding Rossmann-like Domain"/>
    <property type="match status" value="1"/>
</dbReference>
<comment type="caution">
    <text evidence="1">The sequence shown here is derived from an EMBL/GenBank/DDBJ whole genome shotgun (WGS) entry which is preliminary data.</text>
</comment>
<dbReference type="EMBL" id="BAAANO010000005">
    <property type="protein sequence ID" value="GAA2001094.1"/>
    <property type="molecule type" value="Genomic_DNA"/>
</dbReference>
<evidence type="ECO:0000313" key="2">
    <source>
        <dbReference type="Proteomes" id="UP001500755"/>
    </source>
</evidence>
<dbReference type="SUPFAM" id="SSF51735">
    <property type="entry name" value="NAD(P)-binding Rossmann-fold domains"/>
    <property type="match status" value="1"/>
</dbReference>
<keyword evidence="2" id="KW-1185">Reference proteome</keyword>
<protein>
    <submittedName>
        <fullName evidence="1">NAD(P)H-binding protein</fullName>
    </submittedName>
</protein>
<accession>A0ABN2T7X6</accession>
<dbReference type="InterPro" id="IPR036291">
    <property type="entry name" value="NAD(P)-bd_dom_sf"/>
</dbReference>
<dbReference type="Proteomes" id="UP001500755">
    <property type="component" value="Unassembled WGS sequence"/>
</dbReference>
<gene>
    <name evidence="1" type="ORF">GCM10009755_06740</name>
</gene>
<reference evidence="1 2" key="1">
    <citation type="journal article" date="2019" name="Int. J. Syst. Evol. Microbiol.">
        <title>The Global Catalogue of Microorganisms (GCM) 10K type strain sequencing project: providing services to taxonomists for standard genome sequencing and annotation.</title>
        <authorList>
            <consortium name="The Broad Institute Genomics Platform"/>
            <consortium name="The Broad Institute Genome Sequencing Center for Infectious Disease"/>
            <person name="Wu L."/>
            <person name="Ma J."/>
        </authorList>
    </citation>
    <scope>NUCLEOTIDE SEQUENCE [LARGE SCALE GENOMIC DNA]</scope>
    <source>
        <strain evidence="1 2">JCM 14546</strain>
    </source>
</reference>
<evidence type="ECO:0000313" key="1">
    <source>
        <dbReference type="EMBL" id="GAA2001094.1"/>
    </source>
</evidence>
<proteinExistence type="predicted"/>
<name>A0ABN2T7X6_9MICO</name>
<dbReference type="RefSeq" id="WP_344306962.1">
    <property type="nucleotide sequence ID" value="NZ_BAAANO010000005.1"/>
</dbReference>
<organism evidence="1 2">
    <name type="scientific">Brevibacterium samyangense</name>
    <dbReference type="NCBI Taxonomy" id="366888"/>
    <lineage>
        <taxon>Bacteria</taxon>
        <taxon>Bacillati</taxon>
        <taxon>Actinomycetota</taxon>
        <taxon>Actinomycetes</taxon>
        <taxon>Micrococcales</taxon>
        <taxon>Brevibacteriaceae</taxon>
        <taxon>Brevibacterium</taxon>
    </lineage>
</organism>
<dbReference type="PANTHER" id="PTHR12126:SF11">
    <property type="entry name" value="NADH DEHYDROGENASE [UBIQUINONE] 1 ALPHA SUBCOMPLEX SUBUNIT 9, MITOCHONDRIAL"/>
    <property type="match status" value="1"/>
</dbReference>